<reference evidence="3" key="1">
    <citation type="submission" date="2016-10" db="EMBL/GenBank/DDBJ databases">
        <authorList>
            <person name="de Groot N.N."/>
        </authorList>
    </citation>
    <scope>NUCLEOTIDE SEQUENCE</scope>
</reference>
<evidence type="ECO:0000256" key="1">
    <source>
        <dbReference type="ARBA" id="ARBA00010759"/>
    </source>
</evidence>
<evidence type="ECO:0000256" key="2">
    <source>
        <dbReference type="SAM" id="Phobius"/>
    </source>
</evidence>
<keyword evidence="2" id="KW-1133">Transmembrane helix</keyword>
<feature type="transmembrane region" description="Helical" evidence="2">
    <location>
        <begin position="177"/>
        <end position="198"/>
    </location>
</feature>
<organism evidence="3">
    <name type="scientific">hydrothermal vent metagenome</name>
    <dbReference type="NCBI Taxonomy" id="652676"/>
    <lineage>
        <taxon>unclassified sequences</taxon>
        <taxon>metagenomes</taxon>
        <taxon>ecological metagenomes</taxon>
    </lineage>
</organism>
<keyword evidence="2" id="KW-0472">Membrane</keyword>
<accession>A0A1W1B8A8</accession>
<dbReference type="EMBL" id="FPHB01000002">
    <property type="protein sequence ID" value="SFV49747.1"/>
    <property type="molecule type" value="Genomic_DNA"/>
</dbReference>
<proteinExistence type="inferred from homology"/>
<dbReference type="AlphaFoldDB" id="A0A1W1B8A8"/>
<dbReference type="PRINTS" id="PR01576">
    <property type="entry name" value="PDEFORMYLASE"/>
</dbReference>
<keyword evidence="3" id="KW-0378">Hydrolase</keyword>
<dbReference type="InterPro" id="IPR036821">
    <property type="entry name" value="Peptide_deformylase_sf"/>
</dbReference>
<protein>
    <submittedName>
        <fullName evidence="3">Peptide deformylase</fullName>
        <ecNumber evidence="3">3.5.1.88</ecNumber>
    </submittedName>
</protein>
<gene>
    <name evidence="3" type="ORF">MNB_SM-7-877</name>
</gene>
<dbReference type="InterPro" id="IPR023635">
    <property type="entry name" value="Peptide_deformylase"/>
</dbReference>
<evidence type="ECO:0000313" key="3">
    <source>
        <dbReference type="EMBL" id="SFV49747.1"/>
    </source>
</evidence>
<keyword evidence="2" id="KW-0812">Transmembrane</keyword>
<dbReference type="Gene3D" id="3.90.45.10">
    <property type="entry name" value="Peptide deformylase"/>
    <property type="match status" value="1"/>
</dbReference>
<dbReference type="GO" id="GO:0042586">
    <property type="term" value="F:peptide deformylase activity"/>
    <property type="evidence" value="ECO:0007669"/>
    <property type="project" value="UniProtKB-EC"/>
</dbReference>
<dbReference type="PANTHER" id="PTHR10458:SF22">
    <property type="entry name" value="PEPTIDE DEFORMYLASE"/>
    <property type="match status" value="1"/>
</dbReference>
<feature type="transmembrane region" description="Helical" evidence="2">
    <location>
        <begin position="248"/>
        <end position="268"/>
    </location>
</feature>
<dbReference type="EC" id="3.5.1.88" evidence="3"/>
<dbReference type="PANTHER" id="PTHR10458">
    <property type="entry name" value="PEPTIDE DEFORMYLASE"/>
    <property type="match status" value="1"/>
</dbReference>
<feature type="transmembrane region" description="Helical" evidence="2">
    <location>
        <begin position="210"/>
        <end position="228"/>
    </location>
</feature>
<dbReference type="Pfam" id="PF01327">
    <property type="entry name" value="Pep_deformylase"/>
    <property type="match status" value="1"/>
</dbReference>
<dbReference type="HAMAP" id="MF_00163">
    <property type="entry name" value="Pep_deformylase"/>
    <property type="match status" value="1"/>
</dbReference>
<sequence>MVKDIIKYPTPLSVEYATDVRSFNEELFLLIDDLKDTITQNNLEGLSAFQIGNYYNVIVVKNDDGELIEMINPRMIAHSGEVTTEEATVYYPNHTAKIQRYENISVVYQDRDGGDKSLKASAPLAILIQRKIDYTFGATFIHKMSKDERRNFENRLEYGVSAGSADYCPTNFKRDKIVLVMNIIMGVMALSFLVSLFIENIAILKDLWIFMLYASAGVAGLDIIYFFYAQYEGKKQSSCGSCQIGNIIGTALIVIFKLSIIMLLAYFFV</sequence>
<comment type="similarity">
    <text evidence="1">Belongs to the polypeptide deformylase family.</text>
</comment>
<dbReference type="SUPFAM" id="SSF56420">
    <property type="entry name" value="Peptide deformylase"/>
    <property type="match status" value="1"/>
</dbReference>
<name>A0A1W1B8A8_9ZZZZ</name>